<evidence type="ECO:0000313" key="2">
    <source>
        <dbReference type="Proteomes" id="UP000249555"/>
    </source>
</evidence>
<gene>
    <name evidence="1" type="ORF">DI640_11370</name>
</gene>
<protein>
    <recommendedName>
        <fullName evidence="3">ParB/Sulfiredoxin domain-containing protein</fullName>
    </recommendedName>
</protein>
<name>A0A2W4YT34_9SPHN</name>
<dbReference type="AlphaFoldDB" id="A0A2W4YT34"/>
<reference evidence="1 2" key="1">
    <citation type="submission" date="2017-08" db="EMBL/GenBank/DDBJ databases">
        <title>Infants hospitalized years apart are colonized by the same room-sourced microbial strains.</title>
        <authorList>
            <person name="Brooks B."/>
            <person name="Olm M.R."/>
            <person name="Firek B.A."/>
            <person name="Baker R."/>
            <person name="Thomas B.C."/>
            <person name="Morowitz M.J."/>
            <person name="Banfield J.F."/>
        </authorList>
    </citation>
    <scope>NUCLEOTIDE SEQUENCE [LARGE SCALE GENOMIC DNA]</scope>
    <source>
        <strain evidence="1">S2_018_000_R3_119</strain>
    </source>
</reference>
<dbReference type="Proteomes" id="UP000249555">
    <property type="component" value="Unassembled WGS sequence"/>
</dbReference>
<evidence type="ECO:0008006" key="3">
    <source>
        <dbReference type="Google" id="ProtNLM"/>
    </source>
</evidence>
<organism evidence="1 2">
    <name type="scientific">Sphingomonas taxi</name>
    <dbReference type="NCBI Taxonomy" id="1549858"/>
    <lineage>
        <taxon>Bacteria</taxon>
        <taxon>Pseudomonadati</taxon>
        <taxon>Pseudomonadota</taxon>
        <taxon>Alphaproteobacteria</taxon>
        <taxon>Sphingomonadales</taxon>
        <taxon>Sphingomonadaceae</taxon>
        <taxon>Sphingomonas</taxon>
    </lineage>
</organism>
<dbReference type="EMBL" id="QFMX01000009">
    <property type="protein sequence ID" value="PZO73053.1"/>
    <property type="molecule type" value="Genomic_DNA"/>
</dbReference>
<proteinExistence type="predicted"/>
<accession>A0A2W4YT34</accession>
<dbReference type="SUPFAM" id="SSF110849">
    <property type="entry name" value="ParB/Sulfiredoxin"/>
    <property type="match status" value="1"/>
</dbReference>
<dbReference type="Gene3D" id="3.90.1530.10">
    <property type="entry name" value="Conserved hypothetical protein from pyrococcus furiosus pfu- 392566-001, ParB domain"/>
    <property type="match status" value="1"/>
</dbReference>
<dbReference type="CDD" id="cd16387">
    <property type="entry name" value="ParB_N_Srx"/>
    <property type="match status" value="1"/>
</dbReference>
<evidence type="ECO:0000313" key="1">
    <source>
        <dbReference type="EMBL" id="PZO73053.1"/>
    </source>
</evidence>
<dbReference type="InterPro" id="IPR036086">
    <property type="entry name" value="ParB/Sulfiredoxin_sf"/>
</dbReference>
<comment type="caution">
    <text evidence="1">The sequence shown here is derived from an EMBL/GenBank/DDBJ whole genome shotgun (WGS) entry which is preliminary data.</text>
</comment>
<sequence>MAWWDALIGTDNRGLVDPLRLTFDATNPRYTPDKHPRDATDVAIVEYLDRTADLGELVQSIASSGYIDIEPLIVTVRGDNLVVLEGNRRLAALKVLLIPSLARAAGVSVPELRPELAPTLQRVSVFRVASERSARELIGFKHINGPQTWDAYAKALYAAHWLDEQREYGDDALSLTEIAARMGDKHDTLYRIVSAVYVLQQAEREGLFNVEDRATKNFSFSHLYTALTYAEYRDFIGLSRADRSANPQHDPVKPEYFPALAQLLLWIFGSKSAGTKPAIRSQNPDLSNLKRVLGHPIARRAMMERNDLGEALEMTIQGSDRFDKALFDASAAIKVASGELANAKADRALLDVAEEADRRLNLILGWLQIALERRSSRSTNEPASNEE</sequence>